<proteinExistence type="inferred from homology"/>
<dbReference type="InterPro" id="IPR013698">
    <property type="entry name" value="Squalene_epoxidase"/>
</dbReference>
<dbReference type="OrthoDB" id="1678617at2759"/>
<dbReference type="AlphaFoldDB" id="A0A7J7KLV3"/>
<dbReference type="UniPathway" id="UPA00767">
    <property type="reaction ID" value="UER00752"/>
</dbReference>
<comment type="subcellular location">
    <subcellularLocation>
        <location evidence="9">Endoplasmic reticulum membrane</location>
        <topology evidence="9">Peripheral membrane protein</topology>
    </subcellularLocation>
    <subcellularLocation>
        <location evidence="2">Membrane</location>
    </subcellularLocation>
</comment>
<comment type="caution">
    <text evidence="12">The sequence shown here is derived from an EMBL/GenBank/DDBJ whole genome shotgun (WGS) entry which is preliminary data.</text>
</comment>
<evidence type="ECO:0000259" key="11">
    <source>
        <dbReference type="Pfam" id="PF08491"/>
    </source>
</evidence>
<evidence type="ECO:0000256" key="8">
    <source>
        <dbReference type="ARBA" id="ARBA00023136"/>
    </source>
</evidence>
<evidence type="ECO:0000256" key="1">
    <source>
        <dbReference type="ARBA" id="ARBA00001974"/>
    </source>
</evidence>
<keyword evidence="13" id="KW-1185">Reference proteome</keyword>
<evidence type="ECO:0000256" key="4">
    <source>
        <dbReference type="ARBA" id="ARBA00012312"/>
    </source>
</evidence>
<feature type="domain" description="Squalene epoxidase" evidence="11">
    <location>
        <begin position="264"/>
        <end position="451"/>
    </location>
</feature>
<keyword evidence="5 9" id="KW-0285">Flavoprotein</keyword>
<reference evidence="12" key="1">
    <citation type="submission" date="2020-06" db="EMBL/GenBank/DDBJ databases">
        <title>Draft genome of Bugula neritina, a colonial animal packing powerful symbionts and potential medicines.</title>
        <authorList>
            <person name="Rayko M."/>
        </authorList>
    </citation>
    <scope>NUCLEOTIDE SEQUENCE [LARGE SCALE GENOMIC DNA]</scope>
    <source>
        <strain evidence="12">Kwan_BN1</strain>
    </source>
</reference>
<dbReference type="InterPro" id="IPR036188">
    <property type="entry name" value="FAD/NAD-bd_sf"/>
</dbReference>
<feature type="transmembrane region" description="Helical" evidence="10">
    <location>
        <begin position="58"/>
        <end position="78"/>
    </location>
</feature>
<dbReference type="PANTHER" id="PTHR10835">
    <property type="entry name" value="SQUALENE MONOOXYGENASE"/>
    <property type="match status" value="1"/>
</dbReference>
<dbReference type="EC" id="1.14.14.17" evidence="4 9"/>
<evidence type="ECO:0000256" key="5">
    <source>
        <dbReference type="ARBA" id="ARBA00022630"/>
    </source>
</evidence>
<name>A0A7J7KLV3_BUGNE</name>
<dbReference type="GO" id="GO:0004506">
    <property type="term" value="F:squalene monooxygenase activity"/>
    <property type="evidence" value="ECO:0007669"/>
    <property type="project" value="UniProtKB-UniRule"/>
</dbReference>
<sequence length="452" mass="51255">MVIEYFCNRLFVIVKLIIRFVFETIGINSKSFEHEFTSTSSSTAHHADTEGNQYRHGLVIFLVTLVFIIAFGYASFFWRKLTAFCLTNKIKKPSATNRPCHEFSHEEKERIVVVGAGVLGSCIATVLARDDRKVTLIERDLKEPDRIIGELLQPGGCQVLRNLGLDECLVSCEEAQSTTGYIIHDWKTGASVHIPYPKASDNQCKEGKAFRHGKFIMSLREAARKESNIEIIEGTVQALIEDNGVVTGVTYRPKKCDDSQEIRAPLVIIADGGFSKFRKHLHSEQVHVSSHFVGCIMKNCPQVKANHAELVLSNPNPILIYRISDEETRVLVDIRCQTLPKNIKEYLLEETLPYLPEHLAAPFEDGVLNERVRSMPCKFLPPSTARKDGVLMLGDAFNMRHPLTGGGMSVAFNDIYIWRELFKEISDLTNYQQVEEAYSRFQNRRKMTHSFV</sequence>
<dbReference type="InterPro" id="IPR040125">
    <property type="entry name" value="Squalene_monox"/>
</dbReference>
<dbReference type="Proteomes" id="UP000593567">
    <property type="component" value="Unassembled WGS sequence"/>
</dbReference>
<dbReference type="GO" id="GO:0016126">
    <property type="term" value="P:sterol biosynthetic process"/>
    <property type="evidence" value="ECO:0007669"/>
    <property type="project" value="UniProtKB-UniRule"/>
</dbReference>
<dbReference type="Gene3D" id="3.50.50.60">
    <property type="entry name" value="FAD/NAD(P)-binding domain"/>
    <property type="match status" value="1"/>
</dbReference>
<gene>
    <name evidence="12" type="ORF">EB796_002640</name>
</gene>
<organism evidence="12 13">
    <name type="scientific">Bugula neritina</name>
    <name type="common">Brown bryozoan</name>
    <name type="synonym">Sertularia neritina</name>
    <dbReference type="NCBI Taxonomy" id="10212"/>
    <lineage>
        <taxon>Eukaryota</taxon>
        <taxon>Metazoa</taxon>
        <taxon>Spiralia</taxon>
        <taxon>Lophotrochozoa</taxon>
        <taxon>Bryozoa</taxon>
        <taxon>Gymnolaemata</taxon>
        <taxon>Cheilostomatida</taxon>
        <taxon>Flustrina</taxon>
        <taxon>Buguloidea</taxon>
        <taxon>Bugulidae</taxon>
        <taxon>Bugula</taxon>
    </lineage>
</organism>
<keyword evidence="8 9" id="KW-0472">Membrane</keyword>
<evidence type="ECO:0000313" key="12">
    <source>
        <dbReference type="EMBL" id="KAF6039046.1"/>
    </source>
</evidence>
<evidence type="ECO:0000256" key="9">
    <source>
        <dbReference type="RuleBase" id="RU367121"/>
    </source>
</evidence>
<dbReference type="GO" id="GO:0008203">
    <property type="term" value="P:cholesterol metabolic process"/>
    <property type="evidence" value="ECO:0007669"/>
    <property type="project" value="TreeGrafter"/>
</dbReference>
<evidence type="ECO:0000256" key="6">
    <source>
        <dbReference type="ARBA" id="ARBA00022827"/>
    </source>
</evidence>
<dbReference type="SUPFAM" id="SSF51905">
    <property type="entry name" value="FAD/NAD(P)-binding domain"/>
    <property type="match status" value="1"/>
</dbReference>
<dbReference type="PRINTS" id="PR00420">
    <property type="entry name" value="RNGMNOXGNASE"/>
</dbReference>
<evidence type="ECO:0000256" key="2">
    <source>
        <dbReference type="ARBA" id="ARBA00004370"/>
    </source>
</evidence>
<evidence type="ECO:0000256" key="3">
    <source>
        <dbReference type="ARBA" id="ARBA00008802"/>
    </source>
</evidence>
<keyword evidence="7 9" id="KW-0560">Oxidoreductase</keyword>
<dbReference type="GO" id="GO:0050660">
    <property type="term" value="F:flavin adenine dinucleotide binding"/>
    <property type="evidence" value="ECO:0007669"/>
    <property type="project" value="UniProtKB-UniRule"/>
</dbReference>
<comment type="similarity">
    <text evidence="3 9">Belongs to the squalene monooxygenase family.</text>
</comment>
<dbReference type="PANTHER" id="PTHR10835:SF0">
    <property type="entry name" value="SQUALENE MONOOXYGENASE"/>
    <property type="match status" value="1"/>
</dbReference>
<comment type="cofactor">
    <cofactor evidence="1 9">
        <name>FAD</name>
        <dbReference type="ChEBI" id="CHEBI:57692"/>
    </cofactor>
</comment>
<protein>
    <recommendedName>
        <fullName evidence="4 9">Squalene monooxygenase</fullName>
        <ecNumber evidence="4 9">1.14.14.17</ecNumber>
    </recommendedName>
</protein>
<comment type="catalytic activity">
    <reaction evidence="9">
        <text>squalene + reduced [NADPH--hemoprotein reductase] + O2 = (S)-2,3-epoxysqualene + oxidized [NADPH--hemoprotein reductase] + H2O + H(+)</text>
        <dbReference type="Rhea" id="RHEA:25282"/>
        <dbReference type="Rhea" id="RHEA-COMP:11964"/>
        <dbReference type="Rhea" id="RHEA-COMP:11965"/>
        <dbReference type="ChEBI" id="CHEBI:15377"/>
        <dbReference type="ChEBI" id="CHEBI:15378"/>
        <dbReference type="ChEBI" id="CHEBI:15379"/>
        <dbReference type="ChEBI" id="CHEBI:15440"/>
        <dbReference type="ChEBI" id="CHEBI:15441"/>
        <dbReference type="ChEBI" id="CHEBI:57618"/>
        <dbReference type="ChEBI" id="CHEBI:58210"/>
        <dbReference type="EC" id="1.14.14.17"/>
    </reaction>
</comment>
<accession>A0A7J7KLV3</accession>
<evidence type="ECO:0000256" key="10">
    <source>
        <dbReference type="SAM" id="Phobius"/>
    </source>
</evidence>
<dbReference type="FunFam" id="3.50.50.60:FF:000662">
    <property type="entry name" value="Uncharacterized protein"/>
    <property type="match status" value="1"/>
</dbReference>
<dbReference type="GO" id="GO:0005789">
    <property type="term" value="C:endoplasmic reticulum membrane"/>
    <property type="evidence" value="ECO:0007669"/>
    <property type="project" value="UniProtKB-SubCell"/>
</dbReference>
<dbReference type="EMBL" id="VXIV02000314">
    <property type="protein sequence ID" value="KAF6039046.1"/>
    <property type="molecule type" value="Genomic_DNA"/>
</dbReference>
<evidence type="ECO:0000313" key="13">
    <source>
        <dbReference type="Proteomes" id="UP000593567"/>
    </source>
</evidence>
<keyword evidence="10" id="KW-0812">Transmembrane</keyword>
<keyword evidence="10" id="KW-1133">Transmembrane helix</keyword>
<keyword evidence="6 9" id="KW-0274">FAD</keyword>
<keyword evidence="9" id="KW-0256">Endoplasmic reticulum</keyword>
<dbReference type="Pfam" id="PF08491">
    <property type="entry name" value="SE"/>
    <property type="match status" value="1"/>
</dbReference>
<evidence type="ECO:0000256" key="7">
    <source>
        <dbReference type="ARBA" id="ARBA00023002"/>
    </source>
</evidence>
<comment type="function">
    <text evidence="9">Catalyzes the stereospecific oxidation of squalene to (S)-2,3-epoxysqualene, and is considered to be a rate-limiting enzyme in steroid biosynthesis.</text>
</comment>